<evidence type="ECO:0000256" key="1">
    <source>
        <dbReference type="SAM" id="Phobius"/>
    </source>
</evidence>
<dbReference type="PATRIC" id="fig|662479.7.peg.3141"/>
<dbReference type="AlphaFoldDB" id="M0I4P3"/>
<keyword evidence="3" id="KW-1185">Reference proteome</keyword>
<evidence type="ECO:0000313" key="2">
    <source>
        <dbReference type="EMBL" id="ELZ91731.1"/>
    </source>
</evidence>
<protein>
    <submittedName>
        <fullName evidence="2">Uncharacterized protein</fullName>
    </submittedName>
</protein>
<dbReference type="STRING" id="662479.C440_15494"/>
<keyword evidence="1" id="KW-0812">Transmembrane</keyword>
<dbReference type="OrthoDB" id="177437at2157"/>
<organism evidence="2 3">
    <name type="scientific">Haloferax mucosum ATCC BAA-1512</name>
    <dbReference type="NCBI Taxonomy" id="662479"/>
    <lineage>
        <taxon>Archaea</taxon>
        <taxon>Methanobacteriati</taxon>
        <taxon>Methanobacteriota</taxon>
        <taxon>Stenosarchaea group</taxon>
        <taxon>Halobacteria</taxon>
        <taxon>Halobacteriales</taxon>
        <taxon>Haloferacaceae</taxon>
        <taxon>Haloferax</taxon>
    </lineage>
</organism>
<comment type="caution">
    <text evidence="2">The sequence shown here is derived from an EMBL/GenBank/DDBJ whole genome shotgun (WGS) entry which is preliminary data.</text>
</comment>
<proteinExistence type="predicted"/>
<dbReference type="RefSeq" id="WP_008321556.1">
    <property type="nucleotide sequence ID" value="NZ_AOLN01000018.1"/>
</dbReference>
<name>M0I4P3_9EURY</name>
<gene>
    <name evidence="2" type="ORF">C440_15494</name>
</gene>
<dbReference type="EMBL" id="AOLN01000018">
    <property type="protein sequence ID" value="ELZ91731.1"/>
    <property type="molecule type" value="Genomic_DNA"/>
</dbReference>
<evidence type="ECO:0000313" key="3">
    <source>
        <dbReference type="Proteomes" id="UP000011550"/>
    </source>
</evidence>
<keyword evidence="1" id="KW-0472">Membrane</keyword>
<accession>M0I4P3</accession>
<keyword evidence="1" id="KW-1133">Transmembrane helix</keyword>
<feature type="transmembrane region" description="Helical" evidence="1">
    <location>
        <begin position="65"/>
        <end position="85"/>
    </location>
</feature>
<feature type="transmembrane region" description="Helical" evidence="1">
    <location>
        <begin position="16"/>
        <end position="35"/>
    </location>
</feature>
<dbReference type="Proteomes" id="UP000011550">
    <property type="component" value="Unassembled WGS sequence"/>
</dbReference>
<reference evidence="2 3" key="1">
    <citation type="journal article" date="2014" name="PLoS Genet.">
        <title>Phylogenetically driven sequencing of extremely halophilic archaea reveals strategies for static and dynamic osmo-response.</title>
        <authorList>
            <person name="Becker E.A."/>
            <person name="Seitzer P.M."/>
            <person name="Tritt A."/>
            <person name="Larsen D."/>
            <person name="Krusor M."/>
            <person name="Yao A.I."/>
            <person name="Wu D."/>
            <person name="Madern D."/>
            <person name="Eisen J.A."/>
            <person name="Darling A.E."/>
            <person name="Facciotti M.T."/>
        </authorList>
    </citation>
    <scope>NUCLEOTIDE SEQUENCE [LARGE SCALE GENOMIC DNA]</scope>
    <source>
        <strain evidence="2 3">ATCC BAA-1512</strain>
    </source>
</reference>
<feature type="transmembrane region" description="Helical" evidence="1">
    <location>
        <begin position="41"/>
        <end position="58"/>
    </location>
</feature>
<feature type="transmembrane region" description="Helical" evidence="1">
    <location>
        <begin position="105"/>
        <end position="130"/>
    </location>
</feature>
<sequence length="147" mass="15565">MSLFRSLHSTLTSHPWAYALPIGGVCAWYVFVTSWQSSPGSLPLGPVLLASFVGGLLFERGSGNVSGVGFRTGIVGALPLVWYSYRAFPYIAGLDQPSWFGVVQTMLILFVIVAMVVLAGVFGKLGALVGSWVATKASRRGPAVTAE</sequence>
<dbReference type="InterPro" id="IPR040493">
    <property type="entry name" value="DUF5518"/>
</dbReference>
<dbReference type="Pfam" id="PF17647">
    <property type="entry name" value="DUF5518"/>
    <property type="match status" value="1"/>
</dbReference>